<reference evidence="1 2" key="1">
    <citation type="journal article" date="2016" name="Nat. Commun.">
        <title>Thousands of microbial genomes shed light on interconnected biogeochemical processes in an aquifer system.</title>
        <authorList>
            <person name="Anantharaman K."/>
            <person name="Brown C.T."/>
            <person name="Hug L.A."/>
            <person name="Sharon I."/>
            <person name="Castelle C.J."/>
            <person name="Probst A.J."/>
            <person name="Thomas B.C."/>
            <person name="Singh A."/>
            <person name="Wilkins M.J."/>
            <person name="Karaoz U."/>
            <person name="Brodie E.L."/>
            <person name="Williams K.H."/>
            <person name="Hubbard S.S."/>
            <person name="Banfield J.F."/>
        </authorList>
    </citation>
    <scope>NUCLEOTIDE SEQUENCE [LARGE SCALE GENOMIC DNA]</scope>
</reference>
<sequence length="260" mass="28685">MYGEPLWPAPVDSAIGEGDIRTGRNLADYSYILRIDPRVLDGQVIVNFGAGKSTIAQQLASEAIHAGVIDVDLGYPKKSMLNRWTAAISGYVADVKALIRSNTKFSGSPTPQKHIYIQGDGRAMPLQDRIAFATLALFSTYQVPVESKPAVFGELMRVTHGVIHMAPIFGDDFTVLESMVESSGFQVVVCHPVRSHPRSLRFLEKPDDFWIENQEDYGRYVVRYPRKHRVIAPVSNRPQNSAFGAADVGGSVVVLQRIAE</sequence>
<name>A0A1F6ATD6_9BACT</name>
<gene>
    <name evidence="1" type="ORF">A3A64_02535</name>
</gene>
<dbReference type="EMBL" id="MFJY01000032">
    <property type="protein sequence ID" value="OGG27918.1"/>
    <property type="molecule type" value="Genomic_DNA"/>
</dbReference>
<dbReference type="Proteomes" id="UP000178305">
    <property type="component" value="Unassembled WGS sequence"/>
</dbReference>
<evidence type="ECO:0000313" key="2">
    <source>
        <dbReference type="Proteomes" id="UP000178305"/>
    </source>
</evidence>
<dbReference type="AlphaFoldDB" id="A0A1F6ATD6"/>
<organism evidence="1 2">
    <name type="scientific">Candidatus Gottesmanbacteria bacterium RIFCSPLOWO2_01_FULL_48_11</name>
    <dbReference type="NCBI Taxonomy" id="1798395"/>
    <lineage>
        <taxon>Bacteria</taxon>
        <taxon>Candidatus Gottesmaniibacteriota</taxon>
    </lineage>
</organism>
<comment type="caution">
    <text evidence="1">The sequence shown here is derived from an EMBL/GenBank/DDBJ whole genome shotgun (WGS) entry which is preliminary data.</text>
</comment>
<protein>
    <submittedName>
        <fullName evidence="1">Uncharacterized protein</fullName>
    </submittedName>
</protein>
<accession>A0A1F6ATD6</accession>
<proteinExistence type="predicted"/>
<evidence type="ECO:0000313" key="1">
    <source>
        <dbReference type="EMBL" id="OGG27918.1"/>
    </source>
</evidence>